<keyword evidence="10" id="KW-0862">Zinc</keyword>
<reference evidence="17 18" key="1">
    <citation type="journal article" date="2022" name="Nat. Plants">
        <title>Genomes of leafy and leafless Platanthera orchids illuminate the evolution of mycoheterotrophy.</title>
        <authorList>
            <person name="Li M.H."/>
            <person name="Liu K.W."/>
            <person name="Li Z."/>
            <person name="Lu H.C."/>
            <person name="Ye Q.L."/>
            <person name="Zhang D."/>
            <person name="Wang J.Y."/>
            <person name="Li Y.F."/>
            <person name="Zhong Z.M."/>
            <person name="Liu X."/>
            <person name="Yu X."/>
            <person name="Liu D.K."/>
            <person name="Tu X.D."/>
            <person name="Liu B."/>
            <person name="Hao Y."/>
            <person name="Liao X.Y."/>
            <person name="Jiang Y.T."/>
            <person name="Sun W.H."/>
            <person name="Chen J."/>
            <person name="Chen Y.Q."/>
            <person name="Ai Y."/>
            <person name="Zhai J.W."/>
            <person name="Wu S.S."/>
            <person name="Zhou Z."/>
            <person name="Hsiao Y.Y."/>
            <person name="Wu W.L."/>
            <person name="Chen Y.Y."/>
            <person name="Lin Y.F."/>
            <person name="Hsu J.L."/>
            <person name="Li C.Y."/>
            <person name="Wang Z.W."/>
            <person name="Zhao X."/>
            <person name="Zhong W.Y."/>
            <person name="Ma X.K."/>
            <person name="Ma L."/>
            <person name="Huang J."/>
            <person name="Chen G.Z."/>
            <person name="Huang M.Z."/>
            <person name="Huang L."/>
            <person name="Peng D.H."/>
            <person name="Luo Y.B."/>
            <person name="Zou S.Q."/>
            <person name="Chen S.P."/>
            <person name="Lan S."/>
            <person name="Tsai W.C."/>
            <person name="Van de Peer Y."/>
            <person name="Liu Z.J."/>
        </authorList>
    </citation>
    <scope>NUCLEOTIDE SEQUENCE [LARGE SCALE GENOMIC DNA]</scope>
    <source>
        <strain evidence="17">Lor288</strain>
    </source>
</reference>
<evidence type="ECO:0000313" key="18">
    <source>
        <dbReference type="Proteomes" id="UP001412067"/>
    </source>
</evidence>
<keyword evidence="8 13" id="KW-0863">Zinc-finger</keyword>
<dbReference type="InterPro" id="IPR013083">
    <property type="entry name" value="Znf_RING/FYVE/PHD"/>
</dbReference>
<dbReference type="EMBL" id="JBBWWR010000016">
    <property type="protein sequence ID" value="KAK8947682.1"/>
    <property type="molecule type" value="Genomic_DNA"/>
</dbReference>
<feature type="domain" description="RING-type" evidence="16">
    <location>
        <begin position="106"/>
        <end position="148"/>
    </location>
</feature>
<dbReference type="EC" id="2.3.2.27" evidence="4"/>
<feature type="region of interest" description="Disordered" evidence="14">
    <location>
        <begin position="229"/>
        <end position="310"/>
    </location>
</feature>
<dbReference type="PANTHER" id="PTHR46913:SF1">
    <property type="entry name" value="RING-H2 FINGER PROTEIN ATL16"/>
    <property type="match status" value="1"/>
</dbReference>
<dbReference type="Pfam" id="PF13639">
    <property type="entry name" value="zf-RING_2"/>
    <property type="match status" value="1"/>
</dbReference>
<dbReference type="PROSITE" id="PS50089">
    <property type="entry name" value="ZF_RING_2"/>
    <property type="match status" value="1"/>
</dbReference>
<keyword evidence="9" id="KW-0833">Ubl conjugation pathway</keyword>
<keyword evidence="7" id="KW-0479">Metal-binding</keyword>
<feature type="compositionally biased region" description="Polar residues" evidence="14">
    <location>
        <begin position="237"/>
        <end position="247"/>
    </location>
</feature>
<evidence type="ECO:0000256" key="5">
    <source>
        <dbReference type="ARBA" id="ARBA00022679"/>
    </source>
</evidence>
<comment type="subcellular location">
    <subcellularLocation>
        <location evidence="2">Membrane</location>
        <topology evidence="2">Single-pass membrane protein</topology>
    </subcellularLocation>
</comment>
<gene>
    <name evidence="17" type="primary">ATL60</name>
    <name evidence="17" type="ORF">KSP40_PGU013002</name>
</gene>
<evidence type="ECO:0000256" key="2">
    <source>
        <dbReference type="ARBA" id="ARBA00004167"/>
    </source>
</evidence>
<dbReference type="Gene3D" id="3.30.40.10">
    <property type="entry name" value="Zinc/RING finger domain, C3HC4 (zinc finger)"/>
    <property type="match status" value="1"/>
</dbReference>
<dbReference type="SMART" id="SM00184">
    <property type="entry name" value="RING"/>
    <property type="match status" value="1"/>
</dbReference>
<evidence type="ECO:0000259" key="16">
    <source>
        <dbReference type="PROSITE" id="PS50089"/>
    </source>
</evidence>
<dbReference type="SUPFAM" id="SSF57850">
    <property type="entry name" value="RING/U-box"/>
    <property type="match status" value="1"/>
</dbReference>
<evidence type="ECO:0000256" key="6">
    <source>
        <dbReference type="ARBA" id="ARBA00022692"/>
    </source>
</evidence>
<evidence type="ECO:0000256" key="14">
    <source>
        <dbReference type="SAM" id="MobiDB-lite"/>
    </source>
</evidence>
<feature type="compositionally biased region" description="Basic residues" evidence="14">
    <location>
        <begin position="263"/>
        <end position="274"/>
    </location>
</feature>
<feature type="compositionally biased region" description="Low complexity" evidence="14">
    <location>
        <begin position="276"/>
        <end position="288"/>
    </location>
</feature>
<name>A0ABR2LQ71_9ASPA</name>
<evidence type="ECO:0000256" key="12">
    <source>
        <dbReference type="ARBA" id="ARBA00023136"/>
    </source>
</evidence>
<proteinExistence type="predicted"/>
<feature type="compositionally biased region" description="Polar residues" evidence="14">
    <location>
        <begin position="297"/>
        <end position="310"/>
    </location>
</feature>
<evidence type="ECO:0000256" key="7">
    <source>
        <dbReference type="ARBA" id="ARBA00022723"/>
    </source>
</evidence>
<dbReference type="InterPro" id="IPR001841">
    <property type="entry name" value="Znf_RING"/>
</dbReference>
<evidence type="ECO:0000256" key="15">
    <source>
        <dbReference type="SAM" id="Phobius"/>
    </source>
</evidence>
<comment type="catalytic activity">
    <reaction evidence="1">
        <text>S-ubiquitinyl-[E2 ubiquitin-conjugating enzyme]-L-cysteine + [acceptor protein]-L-lysine = [E2 ubiquitin-conjugating enzyme]-L-cysteine + N(6)-ubiquitinyl-[acceptor protein]-L-lysine.</text>
        <dbReference type="EC" id="2.3.2.27"/>
    </reaction>
</comment>
<comment type="pathway">
    <text evidence="3">Protein modification; protein ubiquitination.</text>
</comment>
<keyword evidence="12 15" id="KW-0472">Membrane</keyword>
<evidence type="ECO:0000256" key="10">
    <source>
        <dbReference type="ARBA" id="ARBA00022833"/>
    </source>
</evidence>
<dbReference type="PANTHER" id="PTHR46913">
    <property type="entry name" value="RING-H2 FINGER PROTEIN ATL16"/>
    <property type="match status" value="1"/>
</dbReference>
<evidence type="ECO:0000256" key="8">
    <source>
        <dbReference type="ARBA" id="ARBA00022771"/>
    </source>
</evidence>
<accession>A0ABR2LQ71</accession>
<keyword evidence="18" id="KW-1185">Reference proteome</keyword>
<feature type="transmembrane region" description="Helical" evidence="15">
    <location>
        <begin position="28"/>
        <end position="49"/>
    </location>
</feature>
<keyword evidence="11 15" id="KW-1133">Transmembrane helix</keyword>
<evidence type="ECO:0000256" key="11">
    <source>
        <dbReference type="ARBA" id="ARBA00022989"/>
    </source>
</evidence>
<keyword evidence="5" id="KW-0808">Transferase</keyword>
<sequence length="310" mass="33142">MGSTDLSSGDGYESSDGSGIGVRISSEVMVASVIFLFLVVIFVFFLYLYAKYYWGRNLPGRRRAHFFFAAAGGDAPISSRGLDASVLRSLPVSLYSRSDFKDGLECSVCLCELSDGEEVRLLPKCNHGFHLRCIDMWLHSHSTCPLCRCSLGQEAAEAPPVSDGSVTTVDDAAVVPPESPVFPTNVLFWGNQERVNARGSFPQQATSGGSSPRPARTLVISLPNRMVEGFPSPMSPLPSSRFPSENVKSPAEDGRSPGTSKFRSLRRLWSRGKRSGGSPSCSSSPMGGDIEQGFGEGSSNVPKTPTAAGS</sequence>
<dbReference type="InterPro" id="IPR044600">
    <property type="entry name" value="ATL1/ATL16-like"/>
</dbReference>
<evidence type="ECO:0000256" key="13">
    <source>
        <dbReference type="PROSITE-ProRule" id="PRU00175"/>
    </source>
</evidence>
<evidence type="ECO:0000256" key="3">
    <source>
        <dbReference type="ARBA" id="ARBA00004906"/>
    </source>
</evidence>
<evidence type="ECO:0000256" key="4">
    <source>
        <dbReference type="ARBA" id="ARBA00012483"/>
    </source>
</evidence>
<organism evidence="17 18">
    <name type="scientific">Platanthera guangdongensis</name>
    <dbReference type="NCBI Taxonomy" id="2320717"/>
    <lineage>
        <taxon>Eukaryota</taxon>
        <taxon>Viridiplantae</taxon>
        <taxon>Streptophyta</taxon>
        <taxon>Embryophyta</taxon>
        <taxon>Tracheophyta</taxon>
        <taxon>Spermatophyta</taxon>
        <taxon>Magnoliopsida</taxon>
        <taxon>Liliopsida</taxon>
        <taxon>Asparagales</taxon>
        <taxon>Orchidaceae</taxon>
        <taxon>Orchidoideae</taxon>
        <taxon>Orchideae</taxon>
        <taxon>Orchidinae</taxon>
        <taxon>Platanthera</taxon>
    </lineage>
</organism>
<evidence type="ECO:0000256" key="9">
    <source>
        <dbReference type="ARBA" id="ARBA00022786"/>
    </source>
</evidence>
<evidence type="ECO:0000256" key="1">
    <source>
        <dbReference type="ARBA" id="ARBA00000900"/>
    </source>
</evidence>
<comment type="caution">
    <text evidence="17">The sequence shown here is derived from an EMBL/GenBank/DDBJ whole genome shotgun (WGS) entry which is preliminary data.</text>
</comment>
<evidence type="ECO:0000313" key="17">
    <source>
        <dbReference type="EMBL" id="KAK8947682.1"/>
    </source>
</evidence>
<keyword evidence="6 15" id="KW-0812">Transmembrane</keyword>
<dbReference type="Proteomes" id="UP001412067">
    <property type="component" value="Unassembled WGS sequence"/>
</dbReference>
<protein>
    <recommendedName>
        <fullName evidence="4">RING-type E3 ubiquitin transferase</fullName>
        <ecNumber evidence="4">2.3.2.27</ecNumber>
    </recommendedName>
</protein>
<dbReference type="CDD" id="cd16461">
    <property type="entry name" value="RING-H2_EL5-like"/>
    <property type="match status" value="1"/>
</dbReference>